<name>A0ABY2QNU3_9HYPH</name>
<keyword evidence="1" id="KW-0472">Membrane</keyword>
<organism evidence="2 3">
    <name type="scientific">Rhizobium rhizophilum</name>
    <dbReference type="NCBI Taxonomy" id="1850373"/>
    <lineage>
        <taxon>Bacteria</taxon>
        <taxon>Pseudomonadati</taxon>
        <taxon>Pseudomonadota</taxon>
        <taxon>Alphaproteobacteria</taxon>
        <taxon>Hyphomicrobiales</taxon>
        <taxon>Rhizobiaceae</taxon>
        <taxon>Rhizobium/Agrobacterium group</taxon>
        <taxon>Rhizobium</taxon>
    </lineage>
</organism>
<gene>
    <name evidence="2" type="ORF">E9677_21860</name>
</gene>
<proteinExistence type="predicted"/>
<dbReference type="Proteomes" id="UP000309667">
    <property type="component" value="Unassembled WGS sequence"/>
</dbReference>
<keyword evidence="3" id="KW-1185">Reference proteome</keyword>
<comment type="caution">
    <text evidence="2">The sequence shown here is derived from an EMBL/GenBank/DDBJ whole genome shotgun (WGS) entry which is preliminary data.</text>
</comment>
<sequence>MKRLSRLAAMTVYVLALFSIWLLGGSKYAWMSDLDPTYAEAAIETDGSRDLVATLLLVIAFLATAFLAASGPTRGARVAPLFLAILAVVLYVVARP</sequence>
<accession>A0ABY2QNU3</accession>
<dbReference type="EMBL" id="STGT01000006">
    <property type="protein sequence ID" value="THV11004.1"/>
    <property type="molecule type" value="Genomic_DNA"/>
</dbReference>
<evidence type="ECO:0000313" key="3">
    <source>
        <dbReference type="Proteomes" id="UP000309667"/>
    </source>
</evidence>
<evidence type="ECO:0000256" key="1">
    <source>
        <dbReference type="SAM" id="Phobius"/>
    </source>
</evidence>
<evidence type="ECO:0000313" key="2">
    <source>
        <dbReference type="EMBL" id="THV11004.1"/>
    </source>
</evidence>
<reference evidence="2 3" key="1">
    <citation type="submission" date="2019-04" db="EMBL/GenBank/DDBJ databases">
        <title>Genome sequence of strain 7209-2.</title>
        <authorList>
            <person name="Gao J."/>
            <person name="Sun J."/>
        </authorList>
    </citation>
    <scope>NUCLEOTIDE SEQUENCE [LARGE SCALE GENOMIC DNA]</scope>
    <source>
        <strain evidence="2 3">7209-2</strain>
    </source>
</reference>
<keyword evidence="1" id="KW-0812">Transmembrane</keyword>
<protein>
    <submittedName>
        <fullName evidence="2">Uncharacterized protein</fullName>
    </submittedName>
</protein>
<feature type="transmembrane region" description="Helical" evidence="1">
    <location>
        <begin position="76"/>
        <end position="94"/>
    </location>
</feature>
<feature type="transmembrane region" description="Helical" evidence="1">
    <location>
        <begin position="51"/>
        <end position="69"/>
    </location>
</feature>
<keyword evidence="1" id="KW-1133">Transmembrane helix</keyword>
<dbReference type="RefSeq" id="WP_136560177.1">
    <property type="nucleotide sequence ID" value="NZ_STGT01000006.1"/>
</dbReference>